<dbReference type="KEGG" id="amr:AM1_4082"/>
<dbReference type="OrthoDB" id="8478507at2"/>
<evidence type="ECO:0000313" key="2">
    <source>
        <dbReference type="EMBL" id="ABW29063.1"/>
    </source>
</evidence>
<dbReference type="HOGENOM" id="CLU_999737_0_0_3"/>
<feature type="region of interest" description="Disordered" evidence="1">
    <location>
        <begin position="1"/>
        <end position="27"/>
    </location>
</feature>
<proteinExistence type="predicted"/>
<dbReference type="AlphaFoldDB" id="B0CAJ7"/>
<dbReference type="eggNOG" id="ENOG5031G39">
    <property type="taxonomic scope" value="Bacteria"/>
</dbReference>
<keyword evidence="3" id="KW-1185">Reference proteome</keyword>
<dbReference type="RefSeq" id="WP_012164411.1">
    <property type="nucleotide sequence ID" value="NC_009925.1"/>
</dbReference>
<dbReference type="EMBL" id="CP000828">
    <property type="protein sequence ID" value="ABW29063.1"/>
    <property type="molecule type" value="Genomic_DNA"/>
</dbReference>
<reference evidence="2 3" key="1">
    <citation type="journal article" date="2008" name="Proc. Natl. Acad. Sci. U.S.A.">
        <title>Niche adaptation and genome expansion in the chlorophyll d-producing cyanobacterium Acaryochloris marina.</title>
        <authorList>
            <person name="Swingley W.D."/>
            <person name="Chen M."/>
            <person name="Cheung P.C."/>
            <person name="Conrad A.L."/>
            <person name="Dejesa L.C."/>
            <person name="Hao J."/>
            <person name="Honchak B.M."/>
            <person name="Karbach L.E."/>
            <person name="Kurdoglu A."/>
            <person name="Lahiri S."/>
            <person name="Mastrian S.D."/>
            <person name="Miyashita H."/>
            <person name="Page L."/>
            <person name="Ramakrishna P."/>
            <person name="Satoh S."/>
            <person name="Sattley W.M."/>
            <person name="Shimada Y."/>
            <person name="Taylor H.L."/>
            <person name="Tomo T."/>
            <person name="Tsuchiya T."/>
            <person name="Wang Z.T."/>
            <person name="Raymond J."/>
            <person name="Mimuro M."/>
            <person name="Blankenship R.E."/>
            <person name="Touchman J.W."/>
        </authorList>
    </citation>
    <scope>NUCLEOTIDE SEQUENCE [LARGE SCALE GENOMIC DNA]</scope>
    <source>
        <strain evidence="3">MBIC 11017</strain>
    </source>
</reference>
<evidence type="ECO:0000313" key="3">
    <source>
        <dbReference type="Proteomes" id="UP000000268"/>
    </source>
</evidence>
<sequence>MRKGWNPTRRNRNIGTSKQGQGQNNQLVIPKSWPGDRVFWEVLHKPIAIQAKIGECKLTFLVEPPRPECFYPCTVADVMSVLEYVPQSDLEGLELIIFRQPTRKQDQLNPVWGRFLYYATPRPHSGTAICIEAHNLNTPLRWSLSLGPDARDELTRLEADGHRIEKGRRDYTIHRTDESVRNTILFRTLFHELGHYVDWRHSVVLPSLDTTSDAEDERLRQKFDSQPSQDKEAFAHRYAQNLATQLHQAGHIPFKPQPNEKALLDKGLKPVWFTPNLS</sequence>
<dbReference type="Proteomes" id="UP000000268">
    <property type="component" value="Chromosome"/>
</dbReference>
<gene>
    <name evidence="2" type="ordered locus">AM1_4082</name>
</gene>
<dbReference type="STRING" id="329726.AM1_4082"/>
<name>B0CAJ7_ACAM1</name>
<protein>
    <submittedName>
        <fullName evidence="2">Uncharacterized protein</fullName>
    </submittedName>
</protein>
<accession>B0CAJ7</accession>
<evidence type="ECO:0000256" key="1">
    <source>
        <dbReference type="SAM" id="MobiDB-lite"/>
    </source>
</evidence>
<feature type="compositionally biased region" description="Polar residues" evidence="1">
    <location>
        <begin position="13"/>
        <end position="27"/>
    </location>
</feature>
<organism evidence="2 3">
    <name type="scientific">Acaryochloris marina (strain MBIC 11017)</name>
    <dbReference type="NCBI Taxonomy" id="329726"/>
    <lineage>
        <taxon>Bacteria</taxon>
        <taxon>Bacillati</taxon>
        <taxon>Cyanobacteriota</taxon>
        <taxon>Cyanophyceae</taxon>
        <taxon>Acaryochloridales</taxon>
        <taxon>Acaryochloridaceae</taxon>
        <taxon>Acaryochloris</taxon>
    </lineage>
</organism>